<gene>
    <name evidence="1" type="ORF">BWY04_00465</name>
</gene>
<proteinExistence type="predicted"/>
<name>A0A1V5ZPV8_9BACT</name>
<organism evidence="1">
    <name type="scientific">candidate division CPR1 bacterium ADurb.Bin160</name>
    <dbReference type="NCBI Taxonomy" id="1852826"/>
    <lineage>
        <taxon>Bacteria</taxon>
        <taxon>candidate division CPR1</taxon>
    </lineage>
</organism>
<dbReference type="Proteomes" id="UP000485621">
    <property type="component" value="Unassembled WGS sequence"/>
</dbReference>
<sequence>MSCLIEFEDELYFKKDSKKTEDNQLIYTNLLWLLNYLYKYKDYGFEKLLKELDYNQYKSIDQKLFPLFATIQTAQTGRYDSSDTYVVVDIDLKTDVDKLHE</sequence>
<protein>
    <submittedName>
        <fullName evidence="1">Uncharacterized protein</fullName>
    </submittedName>
</protein>
<dbReference type="EMBL" id="MWDB01000006">
    <property type="protein sequence ID" value="OQB42106.1"/>
    <property type="molecule type" value="Genomic_DNA"/>
</dbReference>
<reference evidence="1" key="1">
    <citation type="submission" date="2017-02" db="EMBL/GenBank/DDBJ databases">
        <title>Delving into the versatile metabolic prowess of the omnipresent phylum Bacteroidetes.</title>
        <authorList>
            <person name="Nobu M.K."/>
            <person name="Mei R."/>
            <person name="Narihiro T."/>
            <person name="Kuroda K."/>
            <person name="Liu W.-T."/>
        </authorList>
    </citation>
    <scope>NUCLEOTIDE SEQUENCE</scope>
    <source>
        <strain evidence="1">ADurb.Bin160</strain>
    </source>
</reference>
<comment type="caution">
    <text evidence="1">The sequence shown here is derived from an EMBL/GenBank/DDBJ whole genome shotgun (WGS) entry which is preliminary data.</text>
</comment>
<accession>A0A1V5ZPV8</accession>
<dbReference type="AlphaFoldDB" id="A0A1V5ZPV8"/>
<evidence type="ECO:0000313" key="1">
    <source>
        <dbReference type="EMBL" id="OQB42106.1"/>
    </source>
</evidence>